<keyword evidence="4" id="KW-0175">Coiled coil</keyword>
<comment type="similarity">
    <text evidence="1">Belongs to the type-I restriction system S methylase family.</text>
</comment>
<feature type="domain" description="Type I restriction modification DNA specificity" evidence="5">
    <location>
        <begin position="286"/>
        <end position="396"/>
    </location>
</feature>
<keyword evidence="3" id="KW-0238">DNA-binding</keyword>
<dbReference type="InterPro" id="IPR000055">
    <property type="entry name" value="Restrct_endonuc_typeI_TRD"/>
</dbReference>
<dbReference type="InterPro" id="IPR044946">
    <property type="entry name" value="Restrct_endonuc_typeI_TRD_sf"/>
</dbReference>
<keyword evidence="7" id="KW-1185">Reference proteome</keyword>
<evidence type="ECO:0000256" key="2">
    <source>
        <dbReference type="ARBA" id="ARBA00022747"/>
    </source>
</evidence>
<comment type="caution">
    <text evidence="6">The sequence shown here is derived from an EMBL/GenBank/DDBJ whole genome shotgun (WGS) entry which is preliminary data.</text>
</comment>
<dbReference type="InterPro" id="IPR052021">
    <property type="entry name" value="Type-I_RS_S_subunit"/>
</dbReference>
<dbReference type="Proteomes" id="UP000625551">
    <property type="component" value="Unassembled WGS sequence"/>
</dbReference>
<dbReference type="Gene3D" id="3.90.220.20">
    <property type="entry name" value="DNA methylase specificity domains"/>
    <property type="match status" value="2"/>
</dbReference>
<evidence type="ECO:0000313" key="6">
    <source>
        <dbReference type="EMBL" id="MBD1397040.1"/>
    </source>
</evidence>
<organism evidence="6 7">
    <name type="scientific">Pontibacter aquaedesilientis</name>
    <dbReference type="NCBI Taxonomy" id="2766980"/>
    <lineage>
        <taxon>Bacteria</taxon>
        <taxon>Pseudomonadati</taxon>
        <taxon>Bacteroidota</taxon>
        <taxon>Cytophagia</taxon>
        <taxon>Cytophagales</taxon>
        <taxon>Hymenobacteraceae</taxon>
        <taxon>Pontibacter</taxon>
    </lineage>
</organism>
<evidence type="ECO:0000259" key="5">
    <source>
        <dbReference type="Pfam" id="PF01420"/>
    </source>
</evidence>
<feature type="domain" description="Type I restriction modification DNA specificity" evidence="5">
    <location>
        <begin position="19"/>
        <end position="198"/>
    </location>
</feature>
<dbReference type="SUPFAM" id="SSF116734">
    <property type="entry name" value="DNA methylase specificity domain"/>
    <property type="match status" value="2"/>
</dbReference>
<dbReference type="PANTHER" id="PTHR30408">
    <property type="entry name" value="TYPE-1 RESTRICTION ENZYME ECOKI SPECIFICITY PROTEIN"/>
    <property type="match status" value="1"/>
</dbReference>
<accession>A0ABR7XFH0</accession>
<dbReference type="Gene3D" id="1.10.287.1120">
    <property type="entry name" value="Bipartite methylase S protein"/>
    <property type="match status" value="1"/>
</dbReference>
<reference evidence="6 7" key="1">
    <citation type="submission" date="2020-09" db="EMBL/GenBank/DDBJ databases">
        <title>Genome sequencing and assembly of Pontibacter sp.</title>
        <authorList>
            <person name="Chhetri G."/>
        </authorList>
    </citation>
    <scope>NUCLEOTIDE SEQUENCE [LARGE SCALE GENOMIC DNA]</scope>
    <source>
        <strain evidence="6 7">JH31</strain>
    </source>
</reference>
<dbReference type="PANTHER" id="PTHR30408:SF12">
    <property type="entry name" value="TYPE I RESTRICTION ENZYME MJAVIII SPECIFICITY SUBUNIT"/>
    <property type="match status" value="1"/>
</dbReference>
<keyword evidence="6" id="KW-0255">Endonuclease</keyword>
<keyword evidence="6" id="KW-0378">Hydrolase</keyword>
<dbReference type="CDD" id="cd17280">
    <property type="entry name" value="RMtype1_S_MspEN3ORF6650P_TRD2-CR2_like"/>
    <property type="match status" value="1"/>
</dbReference>
<evidence type="ECO:0000256" key="1">
    <source>
        <dbReference type="ARBA" id="ARBA00010923"/>
    </source>
</evidence>
<keyword evidence="6" id="KW-0540">Nuclease</keyword>
<sequence length="433" mass="48762">MEEYDFYKDSGVEWIGEIPEHWEVRKLGSQFSDIGSGTTPEAGSPRYYENGTTPWLNTGDLNDDILNSCQKSVTELAMQDHSVLKVYPKGTLVMAMYGATIGKLCILNFYACTNQACCAINNSHTLSIKYTFYWLLGFRDEIIRRAYGGGQPNISQDVIRRLKIAIPNHSEQKAIVLYLDDHTQKLDKLIKNKKKQIARLKELRQIEINKAVTKGLNPDVLLKDSGVEWLGKIPEHWEVKRGKNILGLVSERATGDRNKIALENIISGLGKLVESDSVFEGEGIAFEKDDILYGKLRPYLAKVHKAEESGAAVGDFYVFRCKYKIYPGYAFYTLLNQAFTDIASNSTYGAKMPRVSWDFIANLSFSVPNSEEQKAVALYLDKYTSAIDQTITNLEAQISQLQEVRKIEIFSAVTGKVKVPARYFEQQEAGVVV</sequence>
<name>A0ABR7XFH0_9BACT</name>
<dbReference type="RefSeq" id="WP_191183167.1">
    <property type="nucleotide sequence ID" value="NZ_JACXAJ010000002.1"/>
</dbReference>
<gene>
    <name evidence="6" type="ORF">H9Q13_07670</name>
</gene>
<evidence type="ECO:0000256" key="3">
    <source>
        <dbReference type="ARBA" id="ARBA00023125"/>
    </source>
</evidence>
<protein>
    <submittedName>
        <fullName evidence="6">Restriction endonuclease subunit S</fullName>
    </submittedName>
</protein>
<dbReference type="Pfam" id="PF01420">
    <property type="entry name" value="Methylase_S"/>
    <property type="match status" value="2"/>
</dbReference>
<evidence type="ECO:0000313" key="7">
    <source>
        <dbReference type="Proteomes" id="UP000625551"/>
    </source>
</evidence>
<evidence type="ECO:0000256" key="4">
    <source>
        <dbReference type="SAM" id="Coils"/>
    </source>
</evidence>
<feature type="coiled-coil region" evidence="4">
    <location>
        <begin position="179"/>
        <end position="210"/>
    </location>
</feature>
<keyword evidence="2" id="KW-0680">Restriction system</keyword>
<proteinExistence type="inferred from homology"/>
<dbReference type="EMBL" id="JACXAJ010000002">
    <property type="protein sequence ID" value="MBD1397040.1"/>
    <property type="molecule type" value="Genomic_DNA"/>
</dbReference>
<dbReference type="GO" id="GO:0004519">
    <property type="term" value="F:endonuclease activity"/>
    <property type="evidence" value="ECO:0007669"/>
    <property type="project" value="UniProtKB-KW"/>
</dbReference>